<dbReference type="EC" id="3.1.11.2" evidence="8"/>
<reference evidence="8" key="1">
    <citation type="submission" date="2022-11" db="EMBL/GenBank/DDBJ databases">
        <title>Robbsia betulipollinis sp. nov., isolated from pollen of birch (Betula pendula).</title>
        <authorList>
            <person name="Shi H."/>
            <person name="Ambika Manirajan B."/>
            <person name="Ratering S."/>
            <person name="Geissler-Plaum R."/>
            <person name="Schnell S."/>
        </authorList>
    </citation>
    <scope>NUCLEOTIDE SEQUENCE</scope>
    <source>
        <strain evidence="8">Bb-Pol-6</strain>
    </source>
</reference>
<dbReference type="Proteomes" id="UP001082899">
    <property type="component" value="Unassembled WGS sequence"/>
</dbReference>
<dbReference type="NCBIfam" id="TIGR00195">
    <property type="entry name" value="exoDNase_III"/>
    <property type="match status" value="1"/>
</dbReference>
<evidence type="ECO:0000256" key="6">
    <source>
        <dbReference type="ARBA" id="ARBA00022842"/>
    </source>
</evidence>
<gene>
    <name evidence="8" type="primary">xth</name>
    <name evidence="8" type="ORF">OVY01_03810</name>
</gene>
<keyword evidence="6" id="KW-0460">Magnesium</keyword>
<dbReference type="InterPro" id="IPR037493">
    <property type="entry name" value="ExoIII-like"/>
</dbReference>
<accession>A0ABT3ZIN5</accession>
<evidence type="ECO:0000313" key="8">
    <source>
        <dbReference type="EMBL" id="MCY0386380.1"/>
    </source>
</evidence>
<dbReference type="EMBL" id="JAPMXC010000001">
    <property type="protein sequence ID" value="MCY0386380.1"/>
    <property type="molecule type" value="Genomic_DNA"/>
</dbReference>
<comment type="similarity">
    <text evidence="3">Belongs to the DNA repair enzymes AP/ExoA family.</text>
</comment>
<dbReference type="InterPro" id="IPR005135">
    <property type="entry name" value="Endo/exonuclease/phosphatase"/>
</dbReference>
<dbReference type="NCBIfam" id="TIGR00633">
    <property type="entry name" value="xth"/>
    <property type="match status" value="1"/>
</dbReference>
<evidence type="ECO:0000256" key="4">
    <source>
        <dbReference type="ARBA" id="ARBA00022723"/>
    </source>
</evidence>
<dbReference type="PROSITE" id="PS00728">
    <property type="entry name" value="AP_NUCLEASE_F1_3"/>
    <property type="match status" value="1"/>
</dbReference>
<proteinExistence type="inferred from homology"/>
<dbReference type="CDD" id="cd09086">
    <property type="entry name" value="ExoIII-like_AP-endo"/>
    <property type="match status" value="1"/>
</dbReference>
<evidence type="ECO:0000259" key="7">
    <source>
        <dbReference type="Pfam" id="PF03372"/>
    </source>
</evidence>
<dbReference type="Gene3D" id="3.60.10.10">
    <property type="entry name" value="Endonuclease/exonuclease/phosphatase"/>
    <property type="match status" value="1"/>
</dbReference>
<dbReference type="InterPro" id="IPR036691">
    <property type="entry name" value="Endo/exonu/phosph_ase_sf"/>
</dbReference>
<evidence type="ECO:0000256" key="5">
    <source>
        <dbReference type="ARBA" id="ARBA00022801"/>
    </source>
</evidence>
<dbReference type="Pfam" id="PF03372">
    <property type="entry name" value="Exo_endo_phos"/>
    <property type="match status" value="1"/>
</dbReference>
<dbReference type="GO" id="GO:0008311">
    <property type="term" value="F:double-stranded DNA 3'-5' DNA exonuclease activity"/>
    <property type="evidence" value="ECO:0007669"/>
    <property type="project" value="UniProtKB-EC"/>
</dbReference>
<dbReference type="PROSITE" id="PS51435">
    <property type="entry name" value="AP_NUCLEASE_F1_4"/>
    <property type="match status" value="1"/>
</dbReference>
<dbReference type="InterPro" id="IPR004808">
    <property type="entry name" value="AP_endonuc_1"/>
</dbReference>
<dbReference type="SUPFAM" id="SSF56219">
    <property type="entry name" value="DNase I-like"/>
    <property type="match status" value="1"/>
</dbReference>
<dbReference type="PANTHER" id="PTHR43250:SF2">
    <property type="entry name" value="EXODEOXYRIBONUCLEASE III"/>
    <property type="match status" value="1"/>
</dbReference>
<dbReference type="RefSeq" id="WP_267845766.1">
    <property type="nucleotide sequence ID" value="NZ_JAPMXC010000001.1"/>
</dbReference>
<comment type="cofactor">
    <cofactor evidence="2">
        <name>Mg(2+)</name>
        <dbReference type="ChEBI" id="CHEBI:18420"/>
    </cofactor>
</comment>
<evidence type="ECO:0000256" key="2">
    <source>
        <dbReference type="ARBA" id="ARBA00001946"/>
    </source>
</evidence>
<keyword evidence="5 8" id="KW-0378">Hydrolase</keyword>
<name>A0ABT3ZIN5_9BURK</name>
<protein>
    <submittedName>
        <fullName evidence="8">Exodeoxyribonuclease III</fullName>
        <ecNumber evidence="8">3.1.11.2</ecNumber>
    </submittedName>
</protein>
<organism evidence="8 9">
    <name type="scientific">Robbsia betulipollinis</name>
    <dbReference type="NCBI Taxonomy" id="2981849"/>
    <lineage>
        <taxon>Bacteria</taxon>
        <taxon>Pseudomonadati</taxon>
        <taxon>Pseudomonadota</taxon>
        <taxon>Betaproteobacteria</taxon>
        <taxon>Burkholderiales</taxon>
        <taxon>Burkholderiaceae</taxon>
        <taxon>Robbsia</taxon>
    </lineage>
</organism>
<comment type="cofactor">
    <cofactor evidence="1">
        <name>Mn(2+)</name>
        <dbReference type="ChEBI" id="CHEBI:29035"/>
    </cofactor>
</comment>
<dbReference type="InterPro" id="IPR020848">
    <property type="entry name" value="AP_endonuclease_F1_CS"/>
</dbReference>
<dbReference type="PANTHER" id="PTHR43250">
    <property type="entry name" value="EXODEOXYRIBONUCLEASE III"/>
    <property type="match status" value="1"/>
</dbReference>
<keyword evidence="4" id="KW-0479">Metal-binding</keyword>
<evidence type="ECO:0000256" key="1">
    <source>
        <dbReference type="ARBA" id="ARBA00001936"/>
    </source>
</evidence>
<comment type="caution">
    <text evidence="8">The sequence shown here is derived from an EMBL/GenBank/DDBJ whole genome shotgun (WGS) entry which is preliminary data.</text>
</comment>
<sequence>MKITTWNVNSLKVRLPHVLAWLAAHPVDALCLQELKLTDDKFPVTEISAAGYRSFYAGQKTYNGVAILVRDGVEIDDSDLVRNIPGFEDPQQRVIALTLDGVRVISAYFPNGQAPGTEKFVYKIQWLAALQEWIAGELQRYPQLALTGDFNIAPDDRDVLDPAKWEGQNLVSPQERAAFVALTGLGLVDSFRMFEPADKHFSWWDYRMFAFRRNAGARIDHVLLSPPLAARCTACEIDRTPRAWEQPSDHAPVTATLADAGDSQIPMAGGA</sequence>
<keyword evidence="9" id="KW-1185">Reference proteome</keyword>
<evidence type="ECO:0000313" key="9">
    <source>
        <dbReference type="Proteomes" id="UP001082899"/>
    </source>
</evidence>
<feature type="domain" description="Endonuclease/exonuclease/phosphatase" evidence="7">
    <location>
        <begin position="5"/>
        <end position="250"/>
    </location>
</feature>
<evidence type="ECO:0000256" key="3">
    <source>
        <dbReference type="ARBA" id="ARBA00007092"/>
    </source>
</evidence>